<evidence type="ECO:0000313" key="1">
    <source>
        <dbReference type="EMBL" id="CBI07694.1"/>
    </source>
</evidence>
<accession>E6QKC7</accession>
<reference evidence="1" key="1">
    <citation type="submission" date="2009-10" db="EMBL/GenBank/DDBJ databases">
        <title>Diversity of trophic interactions inside an arsenic-rich microbial ecosystem.</title>
        <authorList>
            <person name="Bertin P.N."/>
            <person name="Heinrich-Salmeron A."/>
            <person name="Pelletier E."/>
            <person name="Goulhen-Chollet F."/>
            <person name="Arsene-Ploetze F."/>
            <person name="Gallien S."/>
            <person name="Calteau A."/>
            <person name="Vallenet D."/>
            <person name="Casiot C."/>
            <person name="Chane-Woon-Ming B."/>
            <person name="Giloteaux L."/>
            <person name="Barakat M."/>
            <person name="Bonnefoy V."/>
            <person name="Bruneel O."/>
            <person name="Chandler M."/>
            <person name="Cleiss J."/>
            <person name="Duran R."/>
            <person name="Elbaz-Poulichet F."/>
            <person name="Fonknechten N."/>
            <person name="Lauga B."/>
            <person name="Mornico D."/>
            <person name="Ortet P."/>
            <person name="Schaeffer C."/>
            <person name="Siguier P."/>
            <person name="Alexander Thil Smith A."/>
            <person name="Van Dorsselaer A."/>
            <person name="Weissenbach J."/>
            <person name="Medigue C."/>
            <person name="Le Paslier D."/>
        </authorList>
    </citation>
    <scope>NUCLEOTIDE SEQUENCE</scope>
</reference>
<proteinExistence type="predicted"/>
<dbReference type="EMBL" id="CABQ01000122">
    <property type="protein sequence ID" value="CBI07694.1"/>
    <property type="molecule type" value="Genomic_DNA"/>
</dbReference>
<name>E6QKC7_9ZZZZ</name>
<gene>
    <name evidence="1" type="ORF">CARN6_1064</name>
</gene>
<organism evidence="1">
    <name type="scientific">mine drainage metagenome</name>
    <dbReference type="NCBI Taxonomy" id="410659"/>
    <lineage>
        <taxon>unclassified sequences</taxon>
        <taxon>metagenomes</taxon>
        <taxon>ecological metagenomes</taxon>
    </lineage>
</organism>
<sequence>MLTKLVVSNFSPEMAVPMTVKMPEPMTAPMPRAVRDHGPSVFLRRCSGFSESRISLSMDLRARSWLARESAPYLGNKYHES</sequence>
<protein>
    <submittedName>
        <fullName evidence="1">Uncharacterized protein</fullName>
    </submittedName>
</protein>
<comment type="caution">
    <text evidence="1">The sequence shown here is derived from an EMBL/GenBank/DDBJ whole genome shotgun (WGS) entry which is preliminary data.</text>
</comment>
<dbReference type="AlphaFoldDB" id="E6QKC7"/>